<dbReference type="Proteomes" id="UP000431913">
    <property type="component" value="Unassembled WGS sequence"/>
</dbReference>
<protein>
    <submittedName>
        <fullName evidence="1">Uncharacterized protein</fullName>
    </submittedName>
</protein>
<gene>
    <name evidence="1" type="ORF">FYJ76_11670</name>
</gene>
<proteinExistence type="predicted"/>
<comment type="caution">
    <text evidence="1">The sequence shown here is derived from an EMBL/GenBank/DDBJ whole genome shotgun (WGS) entry which is preliminary data.</text>
</comment>
<sequence>MTRAQRTGELSKDIRALQENPDCTKEPLCKYIFSVDVYEDLIGIRSTADWTKGNADVPFMKEVKTNYAASNEADGVIIDGCGGQI</sequence>
<organism evidence="1 2">
    <name type="scientific">Ruthenibacterium lactatiformans</name>
    <dbReference type="NCBI Taxonomy" id="1550024"/>
    <lineage>
        <taxon>Bacteria</taxon>
        <taxon>Bacillati</taxon>
        <taxon>Bacillota</taxon>
        <taxon>Clostridia</taxon>
        <taxon>Eubacteriales</taxon>
        <taxon>Oscillospiraceae</taxon>
        <taxon>Ruthenibacterium</taxon>
    </lineage>
</organism>
<accession>A0A6I2U9I2</accession>
<evidence type="ECO:0000313" key="2">
    <source>
        <dbReference type="Proteomes" id="UP000431913"/>
    </source>
</evidence>
<name>A0A6I2U9I2_9FIRM</name>
<reference evidence="1 2" key="1">
    <citation type="submission" date="2019-08" db="EMBL/GenBank/DDBJ databases">
        <title>In-depth cultivation of the pig gut microbiome towards novel bacterial diversity and tailored functional studies.</title>
        <authorList>
            <person name="Wylensek D."/>
            <person name="Hitch T.C.A."/>
            <person name="Clavel T."/>
        </authorList>
    </citation>
    <scope>NUCLEOTIDE SEQUENCE [LARGE SCALE GENOMIC DNA]</scope>
    <source>
        <strain evidence="1 2">WCA3-601-WT-6J</strain>
    </source>
</reference>
<dbReference type="AlphaFoldDB" id="A0A6I2U9I2"/>
<evidence type="ECO:0000313" key="1">
    <source>
        <dbReference type="EMBL" id="MST92579.1"/>
    </source>
</evidence>
<dbReference type="RefSeq" id="WP_154523132.1">
    <property type="nucleotide sequence ID" value="NZ_VUNJ01000012.1"/>
</dbReference>
<dbReference type="EMBL" id="VUNJ01000012">
    <property type="protein sequence ID" value="MST92579.1"/>
    <property type="molecule type" value="Genomic_DNA"/>
</dbReference>